<dbReference type="EnsemblMetazoa" id="CapteT41551">
    <property type="protein sequence ID" value="CapteP41551"/>
    <property type="gene ID" value="CapteG41551"/>
</dbReference>
<keyword evidence="4" id="KW-1185">Reference proteome</keyword>
<evidence type="ECO:0000313" key="4">
    <source>
        <dbReference type="Proteomes" id="UP000014760"/>
    </source>
</evidence>
<sequence>PFLTTETVSRVLTQLNQYKARAPNDTSPYILKLFAHFLSASLTVLFNVSVSSLTVSCQWKKFHIAPVFKKGDKHDVKNYRPISLLCMVSKVFDRCIFDHLYPFVDN</sequence>
<dbReference type="AlphaFoldDB" id="R7VAH6"/>
<feature type="transmembrane region" description="Helical" evidence="1">
    <location>
        <begin position="33"/>
        <end position="55"/>
    </location>
</feature>
<organism evidence="2">
    <name type="scientific">Capitella teleta</name>
    <name type="common">Polychaete worm</name>
    <dbReference type="NCBI Taxonomy" id="283909"/>
    <lineage>
        <taxon>Eukaryota</taxon>
        <taxon>Metazoa</taxon>
        <taxon>Spiralia</taxon>
        <taxon>Lophotrochozoa</taxon>
        <taxon>Annelida</taxon>
        <taxon>Polychaeta</taxon>
        <taxon>Sedentaria</taxon>
        <taxon>Scolecida</taxon>
        <taxon>Capitellidae</taxon>
        <taxon>Capitella</taxon>
    </lineage>
</organism>
<gene>
    <name evidence="2" type="ORF">CAPTEDRAFT_41551</name>
</gene>
<accession>R7VAH6</accession>
<feature type="non-terminal residue" evidence="2">
    <location>
        <position position="1"/>
    </location>
</feature>
<evidence type="ECO:0000313" key="2">
    <source>
        <dbReference type="EMBL" id="ELU15843.1"/>
    </source>
</evidence>
<keyword evidence="1" id="KW-1133">Transmembrane helix</keyword>
<dbReference type="Proteomes" id="UP000014760">
    <property type="component" value="Unassembled WGS sequence"/>
</dbReference>
<proteinExistence type="predicted"/>
<dbReference type="HOGENOM" id="CLU_118269_4_0_1"/>
<evidence type="ECO:0000313" key="3">
    <source>
        <dbReference type="EnsemblMetazoa" id="CapteP41551"/>
    </source>
</evidence>
<reference evidence="4" key="1">
    <citation type="submission" date="2012-12" db="EMBL/GenBank/DDBJ databases">
        <authorList>
            <person name="Hellsten U."/>
            <person name="Grimwood J."/>
            <person name="Chapman J.A."/>
            <person name="Shapiro H."/>
            <person name="Aerts A."/>
            <person name="Otillar R.P."/>
            <person name="Terry A.Y."/>
            <person name="Boore J.L."/>
            <person name="Simakov O."/>
            <person name="Marletaz F."/>
            <person name="Cho S.-J."/>
            <person name="Edsinger-Gonzales E."/>
            <person name="Havlak P."/>
            <person name="Kuo D.-H."/>
            <person name="Larsson T."/>
            <person name="Lv J."/>
            <person name="Arendt D."/>
            <person name="Savage R."/>
            <person name="Osoegawa K."/>
            <person name="de Jong P."/>
            <person name="Lindberg D.R."/>
            <person name="Seaver E.C."/>
            <person name="Weisblat D.A."/>
            <person name="Putnam N.H."/>
            <person name="Grigoriev I.V."/>
            <person name="Rokhsar D.S."/>
        </authorList>
    </citation>
    <scope>NUCLEOTIDE SEQUENCE</scope>
    <source>
        <strain evidence="4">I ESC-2004</strain>
    </source>
</reference>
<name>R7VAH6_CAPTE</name>
<reference evidence="3" key="3">
    <citation type="submission" date="2015-06" db="UniProtKB">
        <authorList>
            <consortium name="EnsemblMetazoa"/>
        </authorList>
    </citation>
    <scope>IDENTIFICATION</scope>
</reference>
<dbReference type="OrthoDB" id="6145148at2759"/>
<dbReference type="OMA" id="TCITSHL"/>
<protein>
    <recommendedName>
        <fullName evidence="5">Reverse transcriptase domain-containing protein</fullName>
    </recommendedName>
</protein>
<dbReference type="EMBL" id="KB293551">
    <property type="protein sequence ID" value="ELU15843.1"/>
    <property type="molecule type" value="Genomic_DNA"/>
</dbReference>
<dbReference type="PANTHER" id="PTHR47510:SF3">
    <property type="entry name" value="ENDO_EXONUCLEASE_PHOSPHATASE DOMAIN-CONTAINING PROTEIN"/>
    <property type="match status" value="1"/>
</dbReference>
<reference evidence="2 4" key="2">
    <citation type="journal article" date="2013" name="Nature">
        <title>Insights into bilaterian evolution from three spiralian genomes.</title>
        <authorList>
            <person name="Simakov O."/>
            <person name="Marletaz F."/>
            <person name="Cho S.J."/>
            <person name="Edsinger-Gonzales E."/>
            <person name="Havlak P."/>
            <person name="Hellsten U."/>
            <person name="Kuo D.H."/>
            <person name="Larsson T."/>
            <person name="Lv J."/>
            <person name="Arendt D."/>
            <person name="Savage R."/>
            <person name="Osoegawa K."/>
            <person name="de Jong P."/>
            <person name="Grimwood J."/>
            <person name="Chapman J.A."/>
            <person name="Shapiro H."/>
            <person name="Aerts A."/>
            <person name="Otillar R.P."/>
            <person name="Terry A.Y."/>
            <person name="Boore J.L."/>
            <person name="Grigoriev I.V."/>
            <person name="Lindberg D.R."/>
            <person name="Seaver E.C."/>
            <person name="Weisblat D.A."/>
            <person name="Putnam N.H."/>
            <person name="Rokhsar D.S."/>
        </authorList>
    </citation>
    <scope>NUCLEOTIDE SEQUENCE</scope>
    <source>
        <strain evidence="2 4">I ESC-2004</strain>
    </source>
</reference>
<evidence type="ECO:0008006" key="5">
    <source>
        <dbReference type="Google" id="ProtNLM"/>
    </source>
</evidence>
<keyword evidence="1" id="KW-0472">Membrane</keyword>
<keyword evidence="1" id="KW-0812">Transmembrane</keyword>
<dbReference type="STRING" id="283909.R7VAH6"/>
<evidence type="ECO:0000256" key="1">
    <source>
        <dbReference type="SAM" id="Phobius"/>
    </source>
</evidence>
<feature type="non-terminal residue" evidence="2">
    <location>
        <position position="106"/>
    </location>
</feature>
<dbReference type="PANTHER" id="PTHR47510">
    <property type="entry name" value="REVERSE TRANSCRIPTASE DOMAIN-CONTAINING PROTEIN"/>
    <property type="match status" value="1"/>
</dbReference>
<dbReference type="EMBL" id="AMQN01037410">
    <property type="status" value="NOT_ANNOTATED_CDS"/>
    <property type="molecule type" value="Genomic_DNA"/>
</dbReference>